<evidence type="ECO:0000256" key="3">
    <source>
        <dbReference type="SAM" id="MobiDB-lite"/>
    </source>
</evidence>
<feature type="region of interest" description="Disordered" evidence="3">
    <location>
        <begin position="1"/>
        <end position="21"/>
    </location>
</feature>
<feature type="compositionally biased region" description="Polar residues" evidence="3">
    <location>
        <begin position="188"/>
        <end position="208"/>
    </location>
</feature>
<dbReference type="InterPro" id="IPR027383">
    <property type="entry name" value="Znf_put"/>
</dbReference>
<evidence type="ECO:0000256" key="1">
    <source>
        <dbReference type="ARBA" id="ARBA00023015"/>
    </source>
</evidence>
<dbReference type="InterPro" id="IPR041916">
    <property type="entry name" value="Anti_sigma_zinc_sf"/>
</dbReference>
<dbReference type="RefSeq" id="WP_184569377.1">
    <property type="nucleotide sequence ID" value="NZ_JACHJL010000002.1"/>
</dbReference>
<name>A0A7W9Q5P8_9ACTN</name>
<evidence type="ECO:0000313" key="6">
    <source>
        <dbReference type="Proteomes" id="UP000588098"/>
    </source>
</evidence>
<comment type="caution">
    <text evidence="5">The sequence shown here is derived from an EMBL/GenBank/DDBJ whole genome shotgun (WGS) entry which is preliminary data.</text>
</comment>
<evidence type="ECO:0000259" key="4">
    <source>
        <dbReference type="Pfam" id="PF13490"/>
    </source>
</evidence>
<dbReference type="Pfam" id="PF13490">
    <property type="entry name" value="zf-HC2"/>
    <property type="match status" value="1"/>
</dbReference>
<evidence type="ECO:0000256" key="2">
    <source>
        <dbReference type="ARBA" id="ARBA00023163"/>
    </source>
</evidence>
<feature type="region of interest" description="Disordered" evidence="3">
    <location>
        <begin position="97"/>
        <end position="159"/>
    </location>
</feature>
<keyword evidence="2" id="KW-0804">Transcription</keyword>
<feature type="domain" description="Putative zinc-finger" evidence="4">
    <location>
        <begin position="16"/>
        <end position="42"/>
    </location>
</feature>
<sequence>MTSTTDTDEHPEVSEISALAEGALRPDRMRAVREHLAECPLCADVHTSLEEIRGLLGTLPGPARMPNDIAGRIDAALAAEALLDATADRHGDVGASAGAKIDTHAGTETGAVSRETTLEPADVSRETAPSGPDRPPGRARSTTGPGRQAPGVRATRGRRWRTALLSTACAAAVLGVGTFLVQNGPDEGSSTQNSTTEGGSGATTLSSRSLERQVRALLTETDESAHKALPSQGAGVHTSPNSPMSDGGDAIPSCVKEGTKRPETPLAAKRNTYDGKPAYLVVLPHPGDDTTVDAFVVSADCVRQSPSPPGTVLMQRNYSRG</sequence>
<gene>
    <name evidence="5" type="ORF">FHS42_001140</name>
</gene>
<proteinExistence type="predicted"/>
<organism evidence="5 6">
    <name type="scientific">Streptomyces zagrosensis</name>
    <dbReference type="NCBI Taxonomy" id="1042984"/>
    <lineage>
        <taxon>Bacteria</taxon>
        <taxon>Bacillati</taxon>
        <taxon>Actinomycetota</taxon>
        <taxon>Actinomycetes</taxon>
        <taxon>Kitasatosporales</taxon>
        <taxon>Streptomycetaceae</taxon>
        <taxon>Streptomyces</taxon>
    </lineage>
</organism>
<keyword evidence="6" id="KW-1185">Reference proteome</keyword>
<dbReference type="EMBL" id="JACHJL010000002">
    <property type="protein sequence ID" value="MBB5934114.1"/>
    <property type="molecule type" value="Genomic_DNA"/>
</dbReference>
<reference evidence="5 6" key="1">
    <citation type="submission" date="2020-08" db="EMBL/GenBank/DDBJ databases">
        <title>Genomic Encyclopedia of Type Strains, Phase III (KMG-III): the genomes of soil and plant-associated and newly described type strains.</title>
        <authorList>
            <person name="Whitman W."/>
        </authorList>
    </citation>
    <scope>NUCLEOTIDE SEQUENCE [LARGE SCALE GENOMIC DNA]</scope>
    <source>
        <strain evidence="5 6">CECT 8305</strain>
    </source>
</reference>
<feature type="region of interest" description="Disordered" evidence="3">
    <location>
        <begin position="224"/>
        <end position="252"/>
    </location>
</feature>
<dbReference type="Gene3D" id="1.10.10.1320">
    <property type="entry name" value="Anti-sigma factor, zinc-finger domain"/>
    <property type="match status" value="1"/>
</dbReference>
<dbReference type="AlphaFoldDB" id="A0A7W9Q5P8"/>
<protein>
    <submittedName>
        <fullName evidence="5">Anti-sigma factor RsiW</fullName>
    </submittedName>
</protein>
<feature type="region of interest" description="Disordered" evidence="3">
    <location>
        <begin position="184"/>
        <end position="209"/>
    </location>
</feature>
<accession>A0A7W9Q5P8</accession>
<keyword evidence="1" id="KW-0805">Transcription regulation</keyword>
<evidence type="ECO:0000313" key="5">
    <source>
        <dbReference type="EMBL" id="MBB5934114.1"/>
    </source>
</evidence>
<dbReference type="Proteomes" id="UP000588098">
    <property type="component" value="Unassembled WGS sequence"/>
</dbReference>